<keyword evidence="8" id="KW-1185">Reference proteome</keyword>
<dbReference type="Gene3D" id="3.10.20.30">
    <property type="match status" value="1"/>
</dbReference>
<dbReference type="InterPro" id="IPR006058">
    <property type="entry name" value="2Fe2S_fd_BS"/>
</dbReference>
<dbReference type="InterPro" id="IPR012675">
    <property type="entry name" value="Beta-grasp_dom_sf"/>
</dbReference>
<evidence type="ECO:0000256" key="4">
    <source>
        <dbReference type="ARBA" id="ARBA00023004"/>
    </source>
</evidence>
<evidence type="ECO:0000256" key="5">
    <source>
        <dbReference type="ARBA" id="ARBA00023014"/>
    </source>
</evidence>
<dbReference type="PROSITE" id="PS51085">
    <property type="entry name" value="2FE2S_FER_2"/>
    <property type="match status" value="1"/>
</dbReference>
<dbReference type="RefSeq" id="WP_413781917.1">
    <property type="nucleotide sequence ID" value="NZ_JAUOZS010000001.1"/>
</dbReference>
<sequence length="165" mass="17667">MSEAVIRIKFRLNGTMRQAEVLPHQTLTSLIREHFGLLGTKISCGEGECGACTVILDGKAVNSCIILAPEVDGRDVLTIEGLSTDGELHPIQKAFIDEGAVQCGFCTPGMIMSTKALLDEHPEPTEEMVREALAGNLCRCTGYHRIINAVMAASNSCKCGGKDCT</sequence>
<protein>
    <submittedName>
        <fullName evidence="7">(2Fe-2S)-binding protein</fullName>
    </submittedName>
</protein>
<evidence type="ECO:0000256" key="1">
    <source>
        <dbReference type="ARBA" id="ARBA00022714"/>
    </source>
</evidence>
<organism evidence="7 8">
    <name type="scientific">Anaeroselena agilis</name>
    <dbReference type="NCBI Taxonomy" id="3063788"/>
    <lineage>
        <taxon>Bacteria</taxon>
        <taxon>Bacillati</taxon>
        <taxon>Bacillota</taxon>
        <taxon>Negativicutes</taxon>
        <taxon>Acetonemataceae</taxon>
        <taxon>Anaeroselena</taxon>
    </lineage>
</organism>
<keyword evidence="1" id="KW-0001">2Fe-2S</keyword>
<dbReference type="InterPro" id="IPR036010">
    <property type="entry name" value="2Fe-2S_ferredoxin-like_sf"/>
</dbReference>
<dbReference type="Pfam" id="PF01799">
    <property type="entry name" value="Fer2_2"/>
    <property type="match status" value="1"/>
</dbReference>
<evidence type="ECO:0000313" key="7">
    <source>
        <dbReference type="EMBL" id="MDT8903461.1"/>
    </source>
</evidence>
<dbReference type="PROSITE" id="PS00197">
    <property type="entry name" value="2FE2S_FER_1"/>
    <property type="match status" value="1"/>
</dbReference>
<accession>A0ABU3P365</accession>
<dbReference type="Proteomes" id="UP001254848">
    <property type="component" value="Unassembled WGS sequence"/>
</dbReference>
<keyword evidence="2" id="KW-0479">Metal-binding</keyword>
<evidence type="ECO:0000313" key="8">
    <source>
        <dbReference type="Proteomes" id="UP001254848"/>
    </source>
</evidence>
<keyword evidence="5" id="KW-0411">Iron-sulfur</keyword>
<name>A0ABU3P365_9FIRM</name>
<evidence type="ECO:0000259" key="6">
    <source>
        <dbReference type="PROSITE" id="PS51085"/>
    </source>
</evidence>
<keyword evidence="4" id="KW-0408">Iron</keyword>
<dbReference type="InterPro" id="IPR051452">
    <property type="entry name" value="Diverse_Oxidoreductases"/>
</dbReference>
<comment type="caution">
    <text evidence="7">The sequence shown here is derived from an EMBL/GenBank/DDBJ whole genome shotgun (WGS) entry which is preliminary data.</text>
</comment>
<evidence type="ECO:0000256" key="3">
    <source>
        <dbReference type="ARBA" id="ARBA00023002"/>
    </source>
</evidence>
<dbReference type="SUPFAM" id="SSF54292">
    <property type="entry name" value="2Fe-2S ferredoxin-like"/>
    <property type="match status" value="1"/>
</dbReference>
<dbReference type="Pfam" id="PF00111">
    <property type="entry name" value="Fer2"/>
    <property type="match status" value="1"/>
</dbReference>
<reference evidence="7 8" key="1">
    <citation type="submission" date="2023-07" db="EMBL/GenBank/DDBJ databases">
        <title>The novel representative of Negativicutes class, Anaeroselena agilis gen. nov. sp. nov.</title>
        <authorList>
            <person name="Prokofeva M.I."/>
            <person name="Elcheninov A.G."/>
            <person name="Klyukina A."/>
            <person name="Kublanov I.V."/>
            <person name="Frolov E.N."/>
            <person name="Podosokorskaya O.A."/>
        </authorList>
    </citation>
    <scope>NUCLEOTIDE SEQUENCE [LARGE SCALE GENOMIC DNA]</scope>
    <source>
        <strain evidence="7 8">4137-cl</strain>
    </source>
</reference>
<keyword evidence="3" id="KW-0560">Oxidoreductase</keyword>
<dbReference type="Gene3D" id="1.10.150.120">
    <property type="entry name" value="[2Fe-2S]-binding domain"/>
    <property type="match status" value="1"/>
</dbReference>
<dbReference type="PANTHER" id="PTHR44379">
    <property type="entry name" value="OXIDOREDUCTASE WITH IRON-SULFUR SUBUNIT"/>
    <property type="match status" value="1"/>
</dbReference>
<dbReference type="InterPro" id="IPR036884">
    <property type="entry name" value="2Fe-2S-bd_dom_sf"/>
</dbReference>
<evidence type="ECO:0000256" key="2">
    <source>
        <dbReference type="ARBA" id="ARBA00022723"/>
    </source>
</evidence>
<dbReference type="PANTHER" id="PTHR44379:SF8">
    <property type="entry name" value="XANTHINE DEHYDROGENASE IRON-SULFUR-BINDING SUBUNIT XDHC-RELATED"/>
    <property type="match status" value="1"/>
</dbReference>
<gene>
    <name evidence="7" type="ORF">Q4T40_19720</name>
</gene>
<dbReference type="InterPro" id="IPR002888">
    <property type="entry name" value="2Fe-2S-bd"/>
</dbReference>
<feature type="domain" description="2Fe-2S ferredoxin-type" evidence="6">
    <location>
        <begin position="6"/>
        <end position="82"/>
    </location>
</feature>
<dbReference type="EMBL" id="JAUOZS010000001">
    <property type="protein sequence ID" value="MDT8903461.1"/>
    <property type="molecule type" value="Genomic_DNA"/>
</dbReference>
<dbReference type="CDD" id="cd00207">
    <property type="entry name" value="fer2"/>
    <property type="match status" value="1"/>
</dbReference>
<proteinExistence type="predicted"/>
<dbReference type="SUPFAM" id="SSF47741">
    <property type="entry name" value="CO dehydrogenase ISP C-domain like"/>
    <property type="match status" value="1"/>
</dbReference>
<dbReference type="InterPro" id="IPR001041">
    <property type="entry name" value="2Fe-2S_ferredoxin-type"/>
</dbReference>